<comment type="caution">
    <text evidence="1">The sequence shown here is derived from an EMBL/GenBank/DDBJ whole genome shotgun (WGS) entry which is preliminary data.</text>
</comment>
<proteinExistence type="predicted"/>
<accession>A0ACB8T0I5</accession>
<dbReference type="EMBL" id="MU277211">
    <property type="protein sequence ID" value="KAI0061591.1"/>
    <property type="molecule type" value="Genomic_DNA"/>
</dbReference>
<sequence>MRRRGHVKINRARMSSLSALPLVALSQFHPSDDYIARRSWKRGRYPLQTVNRYVPRFCQWVWCSNADSFIKNPVAGFPDISACASPLAFSVVPEMAKLKPSGTQLIHASHRLDQRQITSSTTLHPSPVSSIPVELLNEIFCYLPSHIADLAPLRRAGQTPRWLAVTQVCQYWRRVAYACRELWAYMPLESKEWTALALELSKDAPIVIDADESTWAQRSAVVLAFGSIARARTIRWTVTDDMASALRAVPQDHPALLLESFEYVFRGDEDVVFAPRIRGPLPRLRELNIDGAMIRAPSSLFASTLTSLTLDRTESWTTAAEMVAALGHLQILEKLVFVIYQAPVPDLQSIALPRLLELSVTGTVGTVVGMLLSLDIPACRRLTMDCDTNYFTTVPEVCNLVASIFTDGFSGASLVCDSYQTLAIIKSDDTHTSTTFVAGQPLRPNSRLPELRLTMRHGYDTDMADAQSEDIVVSHICRSLPLSHLKTLEVDNYVLDRGWSPVLTLPCAELEQITARYDTAYSLFQALRDPQELHSPRNPESFLRALRTIIVEDADFSMVHSGTRQTVSQYFVDALAARNGRFPPCKLVLRRCLVSSDVVNYLANGDVEWSGVPALDPKGRQNSDHIGPFVKAGSLA</sequence>
<reference evidence="1" key="2">
    <citation type="journal article" date="2022" name="New Phytol.">
        <title>Evolutionary transition to the ectomycorrhizal habit in the genomes of a hyperdiverse lineage of mushroom-forming fungi.</title>
        <authorList>
            <person name="Looney B."/>
            <person name="Miyauchi S."/>
            <person name="Morin E."/>
            <person name="Drula E."/>
            <person name="Courty P.E."/>
            <person name="Kohler A."/>
            <person name="Kuo A."/>
            <person name="LaButti K."/>
            <person name="Pangilinan J."/>
            <person name="Lipzen A."/>
            <person name="Riley R."/>
            <person name="Andreopoulos W."/>
            <person name="He G."/>
            <person name="Johnson J."/>
            <person name="Nolan M."/>
            <person name="Tritt A."/>
            <person name="Barry K.W."/>
            <person name="Grigoriev I.V."/>
            <person name="Nagy L.G."/>
            <person name="Hibbett D."/>
            <person name="Henrissat B."/>
            <person name="Matheny P.B."/>
            <person name="Labbe J."/>
            <person name="Martin F.M."/>
        </authorList>
    </citation>
    <scope>NUCLEOTIDE SEQUENCE</scope>
    <source>
        <strain evidence="1">HHB10654</strain>
    </source>
</reference>
<evidence type="ECO:0000313" key="1">
    <source>
        <dbReference type="EMBL" id="KAI0061591.1"/>
    </source>
</evidence>
<name>A0ACB8T0I5_9AGAM</name>
<protein>
    <submittedName>
        <fullName evidence="1">Uncharacterized protein</fullName>
    </submittedName>
</protein>
<evidence type="ECO:0000313" key="2">
    <source>
        <dbReference type="Proteomes" id="UP000814140"/>
    </source>
</evidence>
<keyword evidence="2" id="KW-1185">Reference proteome</keyword>
<organism evidence="1 2">
    <name type="scientific">Artomyces pyxidatus</name>
    <dbReference type="NCBI Taxonomy" id="48021"/>
    <lineage>
        <taxon>Eukaryota</taxon>
        <taxon>Fungi</taxon>
        <taxon>Dikarya</taxon>
        <taxon>Basidiomycota</taxon>
        <taxon>Agaricomycotina</taxon>
        <taxon>Agaricomycetes</taxon>
        <taxon>Russulales</taxon>
        <taxon>Auriscalpiaceae</taxon>
        <taxon>Artomyces</taxon>
    </lineage>
</organism>
<dbReference type="Proteomes" id="UP000814140">
    <property type="component" value="Unassembled WGS sequence"/>
</dbReference>
<reference evidence="1" key="1">
    <citation type="submission" date="2021-03" db="EMBL/GenBank/DDBJ databases">
        <authorList>
            <consortium name="DOE Joint Genome Institute"/>
            <person name="Ahrendt S."/>
            <person name="Looney B.P."/>
            <person name="Miyauchi S."/>
            <person name="Morin E."/>
            <person name="Drula E."/>
            <person name="Courty P.E."/>
            <person name="Chicoki N."/>
            <person name="Fauchery L."/>
            <person name="Kohler A."/>
            <person name="Kuo A."/>
            <person name="Labutti K."/>
            <person name="Pangilinan J."/>
            <person name="Lipzen A."/>
            <person name="Riley R."/>
            <person name="Andreopoulos W."/>
            <person name="He G."/>
            <person name="Johnson J."/>
            <person name="Barry K.W."/>
            <person name="Grigoriev I.V."/>
            <person name="Nagy L."/>
            <person name="Hibbett D."/>
            <person name="Henrissat B."/>
            <person name="Matheny P.B."/>
            <person name="Labbe J."/>
            <person name="Martin F."/>
        </authorList>
    </citation>
    <scope>NUCLEOTIDE SEQUENCE</scope>
    <source>
        <strain evidence="1">HHB10654</strain>
    </source>
</reference>
<gene>
    <name evidence="1" type="ORF">BV25DRAFT_724619</name>
</gene>